<feature type="transmembrane region" description="Helical" evidence="2">
    <location>
        <begin position="495"/>
        <end position="514"/>
    </location>
</feature>
<keyword evidence="4" id="KW-1185">Reference proteome</keyword>
<evidence type="ECO:0000313" key="3">
    <source>
        <dbReference type="EMBL" id="PWN99725.1"/>
    </source>
</evidence>
<keyword evidence="2" id="KW-1133">Transmembrane helix</keyword>
<organism evidence="3 4">
    <name type="scientific">Tilletiopsis washingtonensis</name>
    <dbReference type="NCBI Taxonomy" id="58919"/>
    <lineage>
        <taxon>Eukaryota</taxon>
        <taxon>Fungi</taxon>
        <taxon>Dikarya</taxon>
        <taxon>Basidiomycota</taxon>
        <taxon>Ustilaginomycotina</taxon>
        <taxon>Exobasidiomycetes</taxon>
        <taxon>Entylomatales</taxon>
        <taxon>Entylomatales incertae sedis</taxon>
        <taxon>Tilletiopsis</taxon>
    </lineage>
</organism>
<dbReference type="RefSeq" id="XP_025600004.1">
    <property type="nucleotide sequence ID" value="XM_025739527.1"/>
</dbReference>
<feature type="transmembrane region" description="Helical" evidence="2">
    <location>
        <begin position="56"/>
        <end position="78"/>
    </location>
</feature>
<accession>A0A316ZHH1</accession>
<feature type="transmembrane region" description="Helical" evidence="2">
    <location>
        <begin position="179"/>
        <end position="199"/>
    </location>
</feature>
<name>A0A316ZHH1_9BASI</name>
<dbReference type="AlphaFoldDB" id="A0A316ZHH1"/>
<feature type="transmembrane region" description="Helical" evidence="2">
    <location>
        <begin position="250"/>
        <end position="270"/>
    </location>
</feature>
<proteinExistence type="predicted"/>
<feature type="compositionally biased region" description="Basic and acidic residues" evidence="1">
    <location>
        <begin position="575"/>
        <end position="588"/>
    </location>
</feature>
<keyword evidence="2" id="KW-0472">Membrane</keyword>
<feature type="compositionally biased region" description="Low complexity" evidence="1">
    <location>
        <begin position="429"/>
        <end position="449"/>
    </location>
</feature>
<feature type="transmembrane region" description="Helical" evidence="2">
    <location>
        <begin position="108"/>
        <end position="135"/>
    </location>
</feature>
<feature type="transmembrane region" description="Helical" evidence="2">
    <location>
        <begin position="141"/>
        <end position="159"/>
    </location>
</feature>
<evidence type="ECO:0000313" key="4">
    <source>
        <dbReference type="Proteomes" id="UP000245946"/>
    </source>
</evidence>
<sequence length="588" mass="60916">MLSGGGNLTAVAANSSSASVLALLLGSAAVALPSSSRDAGSLVAAALPSQPAASRSVLALSLALVLLAALLALCDCLFGSVRSVKYYLSTAGQSSYLRRSLFSGWRPLYSLLATVALAAQGASLLCVLGSSSLLLGELLDVLAFAASILAALLLCLTVVRRGTASTSAVWNYLQRPLLFAAVAVSASGGLALLGFAYAAKQRSVSALLPHLDALVAAAPQPCAADDAGCGAVALGSSLQSIAAATWGLNAMRAAMLLLLAALMLATSLTAQSEIGAAARQAEAETAAQSASRYPSNGLEEKRASSSGFRIFHREPRRAKLQEIDEHAVRRGSVPDAIDEWGASVHMLDYAGSWHADSLSSHDLAAKQRHERRGSAVSAFSSVQGLKLDVSDEMGASLVRKYGSAEDYGASVPVGAYYNHFHRASETRRGSTTSSAARSASTRSKTSAASRSKKHGGPLAGIPLVDASEATRDVVAPQTGTAALLRAERRRLRLDLLFGLVVVGLLALLLALRFAAGDALALGMRPQLRLLDEAAQALLLGVAHAATLTGLMVRGSGGWAKEALPEVQGGGDEECGEKRWRTRRPWDRA</sequence>
<evidence type="ECO:0000256" key="1">
    <source>
        <dbReference type="SAM" id="MobiDB-lite"/>
    </source>
</evidence>
<dbReference type="Proteomes" id="UP000245946">
    <property type="component" value="Unassembled WGS sequence"/>
</dbReference>
<dbReference type="EMBL" id="KZ819287">
    <property type="protein sequence ID" value="PWN99725.1"/>
    <property type="molecule type" value="Genomic_DNA"/>
</dbReference>
<feature type="region of interest" description="Disordered" evidence="1">
    <location>
        <begin position="287"/>
        <end position="306"/>
    </location>
</feature>
<reference evidence="3 4" key="1">
    <citation type="journal article" date="2018" name="Mol. Biol. Evol.">
        <title>Broad Genomic Sampling Reveals a Smut Pathogenic Ancestry of the Fungal Clade Ustilaginomycotina.</title>
        <authorList>
            <person name="Kijpornyongpan T."/>
            <person name="Mondo S.J."/>
            <person name="Barry K."/>
            <person name="Sandor L."/>
            <person name="Lee J."/>
            <person name="Lipzen A."/>
            <person name="Pangilinan J."/>
            <person name="LaButti K."/>
            <person name="Hainaut M."/>
            <person name="Henrissat B."/>
            <person name="Grigoriev I.V."/>
            <person name="Spatafora J.W."/>
            <person name="Aime M.C."/>
        </authorList>
    </citation>
    <scope>NUCLEOTIDE SEQUENCE [LARGE SCALE GENOMIC DNA]</scope>
    <source>
        <strain evidence="3 4">MCA 4186</strain>
    </source>
</reference>
<gene>
    <name evidence="3" type="ORF">FA09DRAFT_216690</name>
</gene>
<protein>
    <submittedName>
        <fullName evidence="3">Uncharacterized protein</fullName>
    </submittedName>
</protein>
<dbReference type="GeneID" id="37267073"/>
<keyword evidence="2" id="KW-0812">Transmembrane</keyword>
<evidence type="ECO:0000256" key="2">
    <source>
        <dbReference type="SAM" id="Phobius"/>
    </source>
</evidence>
<feature type="region of interest" description="Disordered" evidence="1">
    <location>
        <begin position="427"/>
        <end position="461"/>
    </location>
</feature>
<feature type="region of interest" description="Disordered" evidence="1">
    <location>
        <begin position="563"/>
        <end position="588"/>
    </location>
</feature>